<evidence type="ECO:0000313" key="3">
    <source>
        <dbReference type="EMBL" id="PMD36336.1"/>
    </source>
</evidence>
<feature type="transmembrane region" description="Helical" evidence="1">
    <location>
        <begin position="101"/>
        <end position="121"/>
    </location>
</feature>
<dbReference type="OrthoDB" id="2128064at2759"/>
<dbReference type="STRING" id="1149755.A0A2J6RCU9"/>
<dbReference type="EMBL" id="KZ613951">
    <property type="protein sequence ID" value="PMD36336.1"/>
    <property type="molecule type" value="Genomic_DNA"/>
</dbReference>
<feature type="domain" description="DUF4396" evidence="2">
    <location>
        <begin position="69"/>
        <end position="203"/>
    </location>
</feature>
<dbReference type="Proteomes" id="UP000235786">
    <property type="component" value="Unassembled WGS sequence"/>
</dbReference>
<organism evidence="3 4">
    <name type="scientific">Hyaloscypha variabilis (strain UAMH 11265 / GT02V1 / F)</name>
    <name type="common">Meliniomyces variabilis</name>
    <dbReference type="NCBI Taxonomy" id="1149755"/>
    <lineage>
        <taxon>Eukaryota</taxon>
        <taxon>Fungi</taxon>
        <taxon>Dikarya</taxon>
        <taxon>Ascomycota</taxon>
        <taxon>Pezizomycotina</taxon>
        <taxon>Leotiomycetes</taxon>
        <taxon>Helotiales</taxon>
        <taxon>Hyaloscyphaceae</taxon>
        <taxon>Hyaloscypha</taxon>
        <taxon>Hyaloscypha variabilis</taxon>
    </lineage>
</organism>
<name>A0A2J6RCU9_HYAVF</name>
<evidence type="ECO:0000256" key="1">
    <source>
        <dbReference type="SAM" id="Phobius"/>
    </source>
</evidence>
<sequence length="207" mass="23061">MLCLRLRSSCQRVVSRSRPTTKPDHAPNFLPESAIPIFLRSTSHQSCIRSSKKNASLFSLPFWSSRPLWKRAGVNTLRCLVGCTLGDFSMMWFLQSQHPGLGLYTIMGFSMASGIASSMSLETLLLRYGLDRLHWRAAVTTAAGMSLVSMLSMEAVENIVDYHLMGGIVNFTDPKFWAAAAVSSFAGFLAPLPYNYIRLRKYGRACH</sequence>
<keyword evidence="1" id="KW-0472">Membrane</keyword>
<evidence type="ECO:0000313" key="4">
    <source>
        <dbReference type="Proteomes" id="UP000235786"/>
    </source>
</evidence>
<accession>A0A2J6RCU9</accession>
<keyword evidence="1" id="KW-1133">Transmembrane helix</keyword>
<dbReference type="Pfam" id="PF14342">
    <property type="entry name" value="DUF4396"/>
    <property type="match status" value="1"/>
</dbReference>
<reference evidence="3 4" key="1">
    <citation type="submission" date="2016-04" db="EMBL/GenBank/DDBJ databases">
        <title>A degradative enzymes factory behind the ericoid mycorrhizal symbiosis.</title>
        <authorList>
            <consortium name="DOE Joint Genome Institute"/>
            <person name="Martino E."/>
            <person name="Morin E."/>
            <person name="Grelet G."/>
            <person name="Kuo A."/>
            <person name="Kohler A."/>
            <person name="Daghino S."/>
            <person name="Barry K."/>
            <person name="Choi C."/>
            <person name="Cichocki N."/>
            <person name="Clum A."/>
            <person name="Copeland A."/>
            <person name="Hainaut M."/>
            <person name="Haridas S."/>
            <person name="Labutti K."/>
            <person name="Lindquist E."/>
            <person name="Lipzen A."/>
            <person name="Khouja H.-R."/>
            <person name="Murat C."/>
            <person name="Ohm R."/>
            <person name="Olson A."/>
            <person name="Spatafora J."/>
            <person name="Veneault-Fourrey C."/>
            <person name="Henrissat B."/>
            <person name="Grigoriev I."/>
            <person name="Martin F."/>
            <person name="Perotto S."/>
        </authorList>
    </citation>
    <scope>NUCLEOTIDE SEQUENCE [LARGE SCALE GENOMIC DNA]</scope>
    <source>
        <strain evidence="3 4">F</strain>
    </source>
</reference>
<dbReference type="AlphaFoldDB" id="A0A2J6RCU9"/>
<proteinExistence type="predicted"/>
<dbReference type="InterPro" id="IPR025509">
    <property type="entry name" value="DUF4396"/>
</dbReference>
<keyword evidence="4" id="KW-1185">Reference proteome</keyword>
<evidence type="ECO:0000259" key="2">
    <source>
        <dbReference type="Pfam" id="PF14342"/>
    </source>
</evidence>
<feature type="transmembrane region" description="Helical" evidence="1">
    <location>
        <begin position="176"/>
        <end position="197"/>
    </location>
</feature>
<keyword evidence="1" id="KW-0812">Transmembrane</keyword>
<protein>
    <recommendedName>
        <fullName evidence="2">DUF4396 domain-containing protein</fullName>
    </recommendedName>
</protein>
<feature type="transmembrane region" description="Helical" evidence="1">
    <location>
        <begin position="133"/>
        <end position="156"/>
    </location>
</feature>
<gene>
    <name evidence="3" type="ORF">L207DRAFT_106069</name>
</gene>